<protein>
    <submittedName>
        <fullName evidence="2">Uncharacterized protein</fullName>
    </submittedName>
</protein>
<dbReference type="WBParaSite" id="PEQ_0000475501-mRNA-1">
    <property type="protein sequence ID" value="PEQ_0000475501-mRNA-1"/>
    <property type="gene ID" value="PEQ_0000475501"/>
</dbReference>
<proteinExistence type="predicted"/>
<name>A0A914REL6_PAREQ</name>
<reference evidence="2" key="1">
    <citation type="submission" date="2022-11" db="UniProtKB">
        <authorList>
            <consortium name="WormBaseParasite"/>
        </authorList>
    </citation>
    <scope>IDENTIFICATION</scope>
</reference>
<dbReference type="AlphaFoldDB" id="A0A914REL6"/>
<sequence length="101" mass="12087">MAVVILGALARAKIEDGELWLLNRQETRRRRSLWGERRRRAVHGMARDCGHSCFFKLRQSGRSDMRIRLVRWLQLPKPRNKQSDSYWEYQVQTLLHSIVQI</sequence>
<keyword evidence="1" id="KW-1185">Reference proteome</keyword>
<accession>A0A914REL6</accession>
<organism evidence="1 2">
    <name type="scientific">Parascaris equorum</name>
    <name type="common">Equine roundworm</name>
    <dbReference type="NCBI Taxonomy" id="6256"/>
    <lineage>
        <taxon>Eukaryota</taxon>
        <taxon>Metazoa</taxon>
        <taxon>Ecdysozoa</taxon>
        <taxon>Nematoda</taxon>
        <taxon>Chromadorea</taxon>
        <taxon>Rhabditida</taxon>
        <taxon>Spirurina</taxon>
        <taxon>Ascaridomorpha</taxon>
        <taxon>Ascaridoidea</taxon>
        <taxon>Ascarididae</taxon>
        <taxon>Parascaris</taxon>
    </lineage>
</organism>
<dbReference type="Proteomes" id="UP000887564">
    <property type="component" value="Unplaced"/>
</dbReference>
<evidence type="ECO:0000313" key="1">
    <source>
        <dbReference type="Proteomes" id="UP000887564"/>
    </source>
</evidence>
<evidence type="ECO:0000313" key="2">
    <source>
        <dbReference type="WBParaSite" id="PEQ_0000475501-mRNA-1"/>
    </source>
</evidence>